<feature type="domain" description="Penicillin-binding protein dimerisation" evidence="5">
    <location>
        <begin position="52"/>
        <end position="211"/>
    </location>
</feature>
<dbReference type="Gene3D" id="3.40.710.10">
    <property type="entry name" value="DD-peptidase/beta-lactamase superfamily"/>
    <property type="match status" value="1"/>
</dbReference>
<proteinExistence type="predicted"/>
<organism evidence="6">
    <name type="scientific">candidate division WS2 bacterium ADurb.Bin280</name>
    <dbReference type="NCBI Taxonomy" id="1852829"/>
    <lineage>
        <taxon>Bacteria</taxon>
        <taxon>candidate division WS2</taxon>
    </lineage>
</organism>
<accession>A0A1V5SF04</accession>
<keyword evidence="3" id="KW-1133">Transmembrane helix</keyword>
<dbReference type="Gene3D" id="3.30.450.330">
    <property type="match status" value="1"/>
</dbReference>
<dbReference type="InterPro" id="IPR036138">
    <property type="entry name" value="PBP_dimer_sf"/>
</dbReference>
<dbReference type="AlphaFoldDB" id="A0A1V5SF04"/>
<evidence type="ECO:0000313" key="6">
    <source>
        <dbReference type="EMBL" id="OQA53055.1"/>
    </source>
</evidence>
<dbReference type="Gene3D" id="3.90.1310.10">
    <property type="entry name" value="Penicillin-binding protein 2a (Domain 2)"/>
    <property type="match status" value="1"/>
</dbReference>
<evidence type="ECO:0000259" key="5">
    <source>
        <dbReference type="Pfam" id="PF03717"/>
    </source>
</evidence>
<protein>
    <submittedName>
        <fullName evidence="6">Stage V sporulation protein D</fullName>
    </submittedName>
</protein>
<keyword evidence="2 3" id="KW-0472">Membrane</keyword>
<comment type="subcellular location">
    <subcellularLocation>
        <location evidence="1">Membrane</location>
    </subcellularLocation>
</comment>
<name>A0A1V5SF04_9BACT</name>
<dbReference type="PANTHER" id="PTHR30627">
    <property type="entry name" value="PEPTIDOGLYCAN D,D-TRANSPEPTIDASE"/>
    <property type="match status" value="1"/>
</dbReference>
<dbReference type="GO" id="GO:0071555">
    <property type="term" value="P:cell wall organization"/>
    <property type="evidence" value="ECO:0007669"/>
    <property type="project" value="TreeGrafter"/>
</dbReference>
<keyword evidence="3" id="KW-0812">Transmembrane</keyword>
<feature type="domain" description="Penicillin-binding protein transpeptidase" evidence="4">
    <location>
        <begin position="251"/>
        <end position="565"/>
    </location>
</feature>
<comment type="caution">
    <text evidence="6">The sequence shown here is derived from an EMBL/GenBank/DDBJ whole genome shotgun (WGS) entry which is preliminary data.</text>
</comment>
<dbReference type="SUPFAM" id="SSF56519">
    <property type="entry name" value="Penicillin binding protein dimerisation domain"/>
    <property type="match status" value="1"/>
</dbReference>
<sequence length="578" mass="63335">MEKKQIRRLTYLSVVFVLLMVVFIIRLLDRQVLRREQYTAKAQKQYYAEIEQPAKRGKIYIKDSQSESVIGEDAGIFPVATDLELFDILVTPKNVKDKNDAADKLSSILELDRNELFEKINNDKPYLPPIKKRVSKQIADQVEGLEISGVATEAKYSRFYPENDFMSHILGFVDFEGRGRYGVEEYYDGVLKGEGGTLKGLKDNTGKVIKVEESVLGKDGASLVLTIDRSIQYVAEKKLKEGIERYGAKGGSIIIADPKTGGILAMASSPSYNPNTFNEIASDQQGIFLNPAISLNWEPGSIFKPIIVSAAICEKKVDVDTKPTTQEGGFSNMVEVDGYEIHNALDKPYGYETVTQILENSDNVGMVWVANKVGNELLGGYLNKYGFGGKTGIDLAGEASGQVSPAKKWRDVNRATISFGQGISTTPIQMVASFSAIANSGKMVKPHVLSEIIEGDGTKKQAENSEAKEIISQEDAQKMVSMLVSVVENGHGKKAAVEGFKVAGKTGTAQIPKTQGGYEEDDHIGSFIGFAPADDAKFVMLVKFDRPANVEWAESSAAPIFGEIADWLLNSYLKVSKN</sequence>
<evidence type="ECO:0000256" key="1">
    <source>
        <dbReference type="ARBA" id="ARBA00004370"/>
    </source>
</evidence>
<evidence type="ECO:0000256" key="2">
    <source>
        <dbReference type="ARBA" id="ARBA00023136"/>
    </source>
</evidence>
<dbReference type="Proteomes" id="UP000485367">
    <property type="component" value="Unassembled WGS sequence"/>
</dbReference>
<dbReference type="InterPro" id="IPR001460">
    <property type="entry name" value="PCN-bd_Tpept"/>
</dbReference>
<dbReference type="InterPro" id="IPR012338">
    <property type="entry name" value="Beta-lactam/transpept-like"/>
</dbReference>
<dbReference type="SUPFAM" id="SSF56601">
    <property type="entry name" value="beta-lactamase/transpeptidase-like"/>
    <property type="match status" value="1"/>
</dbReference>
<dbReference type="GO" id="GO:0005886">
    <property type="term" value="C:plasma membrane"/>
    <property type="evidence" value="ECO:0007669"/>
    <property type="project" value="TreeGrafter"/>
</dbReference>
<reference evidence="6" key="1">
    <citation type="submission" date="2017-02" db="EMBL/GenBank/DDBJ databases">
        <title>Delving into the versatile metabolic prowess of the omnipresent phylum Bacteroidetes.</title>
        <authorList>
            <person name="Nobu M.K."/>
            <person name="Mei R."/>
            <person name="Narihiro T."/>
            <person name="Kuroda K."/>
            <person name="Liu W.-T."/>
        </authorList>
    </citation>
    <scope>NUCLEOTIDE SEQUENCE</scope>
    <source>
        <strain evidence="6">ADurb.Bin280</strain>
    </source>
</reference>
<dbReference type="PANTHER" id="PTHR30627:SF1">
    <property type="entry name" value="PEPTIDOGLYCAN D,D-TRANSPEPTIDASE FTSI"/>
    <property type="match status" value="1"/>
</dbReference>
<evidence type="ECO:0000256" key="3">
    <source>
        <dbReference type="SAM" id="Phobius"/>
    </source>
</evidence>
<evidence type="ECO:0000259" key="4">
    <source>
        <dbReference type="Pfam" id="PF00905"/>
    </source>
</evidence>
<dbReference type="InterPro" id="IPR005311">
    <property type="entry name" value="PBP_dimer"/>
</dbReference>
<dbReference type="EMBL" id="MWBO01000012">
    <property type="protein sequence ID" value="OQA53055.1"/>
    <property type="molecule type" value="Genomic_DNA"/>
</dbReference>
<dbReference type="Pfam" id="PF03717">
    <property type="entry name" value="PBP_dimer"/>
    <property type="match status" value="1"/>
</dbReference>
<feature type="transmembrane region" description="Helical" evidence="3">
    <location>
        <begin position="9"/>
        <end position="28"/>
    </location>
</feature>
<dbReference type="Pfam" id="PF00905">
    <property type="entry name" value="Transpeptidase"/>
    <property type="match status" value="1"/>
</dbReference>
<dbReference type="GO" id="GO:0008658">
    <property type="term" value="F:penicillin binding"/>
    <property type="evidence" value="ECO:0007669"/>
    <property type="project" value="InterPro"/>
</dbReference>
<dbReference type="InterPro" id="IPR050515">
    <property type="entry name" value="Beta-lactam/transpept"/>
</dbReference>
<gene>
    <name evidence="6" type="primary">spoVD_1</name>
    <name evidence="6" type="ORF">BWY43_00209</name>
</gene>